<proteinExistence type="predicted"/>
<dbReference type="AlphaFoldDB" id="A0A0F9RNS8"/>
<comment type="caution">
    <text evidence="2">The sequence shown here is derived from an EMBL/GenBank/DDBJ whole genome shotgun (WGS) entry which is preliminary data.</text>
</comment>
<accession>A0A0F9RNS8</accession>
<protein>
    <submittedName>
        <fullName evidence="2">Uncharacterized protein</fullName>
    </submittedName>
</protein>
<feature type="region of interest" description="Disordered" evidence="1">
    <location>
        <begin position="57"/>
        <end position="81"/>
    </location>
</feature>
<gene>
    <name evidence="2" type="ORF">LCGC14_0872800</name>
</gene>
<evidence type="ECO:0000313" key="2">
    <source>
        <dbReference type="EMBL" id="KKN26616.1"/>
    </source>
</evidence>
<reference evidence="2" key="1">
    <citation type="journal article" date="2015" name="Nature">
        <title>Complex archaea that bridge the gap between prokaryotes and eukaryotes.</title>
        <authorList>
            <person name="Spang A."/>
            <person name="Saw J.H."/>
            <person name="Jorgensen S.L."/>
            <person name="Zaremba-Niedzwiedzka K."/>
            <person name="Martijn J."/>
            <person name="Lind A.E."/>
            <person name="van Eijk R."/>
            <person name="Schleper C."/>
            <person name="Guy L."/>
            <person name="Ettema T.J."/>
        </authorList>
    </citation>
    <scope>NUCLEOTIDE SEQUENCE</scope>
</reference>
<sequence>MRTRFWQYQSATRFDQQDTSRFETWTSQQSFQRLANQALADRGIDPNLIPSLGGYRPDEPLAGTPAVPQTDAELSFSGGRPKALTEPADKAQHMLYWRAGQIYREGKDYEVAIKQARAELPSIGKFEQEGANQAFGKLLEENRKWPAGQDSRKVIETFWQDWGDVRWLGERGGIGSLLRKGISDSESHIAFVQTLSQMDPEGLSTEEKEDLVTDIWKATAQRRGKFLGVIAPIRDPTSMLMWTLLFPEFTVGMIAGEAIARPIGREIAGEKGEQYAALIGGLAGGVSLPRLSRFAAGVVGRVAAGGRAPAAAAEAGGFVPGGAKGIPEKVSPLARRQVEHVEAQSRMEQAQ</sequence>
<organism evidence="2">
    <name type="scientific">marine sediment metagenome</name>
    <dbReference type="NCBI Taxonomy" id="412755"/>
    <lineage>
        <taxon>unclassified sequences</taxon>
        <taxon>metagenomes</taxon>
        <taxon>ecological metagenomes</taxon>
    </lineage>
</organism>
<name>A0A0F9RNS8_9ZZZZ</name>
<dbReference type="EMBL" id="LAZR01002705">
    <property type="protein sequence ID" value="KKN26616.1"/>
    <property type="molecule type" value="Genomic_DNA"/>
</dbReference>
<evidence type="ECO:0000256" key="1">
    <source>
        <dbReference type="SAM" id="MobiDB-lite"/>
    </source>
</evidence>
<feature type="non-terminal residue" evidence="2">
    <location>
        <position position="351"/>
    </location>
</feature>